<feature type="coiled-coil region" evidence="1">
    <location>
        <begin position="107"/>
        <end position="141"/>
    </location>
</feature>
<dbReference type="EMBL" id="JBJKFK010000313">
    <property type="protein sequence ID" value="KAL3317890.1"/>
    <property type="molecule type" value="Genomic_DNA"/>
</dbReference>
<name>A0ABD2QEC1_9PLAT</name>
<evidence type="ECO:0000256" key="1">
    <source>
        <dbReference type="SAM" id="Coils"/>
    </source>
</evidence>
<sequence>MNEANKTLLSEKIKDKLDEFCNKQLKNIVFPMCSTILHDHKDADPEKRRIFKDEITRMRNENGKEDPLNQLLADISEKSKWVQDQRRIRSANIKELCSNTIKMNEITERMESLISQEQTEVDKAKQELATIQIQIAFLESMPNI</sequence>
<keyword evidence="1" id="KW-0175">Coiled coil</keyword>
<evidence type="ECO:0000313" key="2">
    <source>
        <dbReference type="EMBL" id="KAL3317890.1"/>
    </source>
</evidence>
<organism evidence="2 3">
    <name type="scientific">Cichlidogyrus casuarinus</name>
    <dbReference type="NCBI Taxonomy" id="1844966"/>
    <lineage>
        <taxon>Eukaryota</taxon>
        <taxon>Metazoa</taxon>
        <taxon>Spiralia</taxon>
        <taxon>Lophotrochozoa</taxon>
        <taxon>Platyhelminthes</taxon>
        <taxon>Monogenea</taxon>
        <taxon>Monopisthocotylea</taxon>
        <taxon>Dactylogyridea</taxon>
        <taxon>Ancyrocephalidae</taxon>
        <taxon>Cichlidogyrus</taxon>
    </lineage>
</organism>
<dbReference type="AlphaFoldDB" id="A0ABD2QEC1"/>
<gene>
    <name evidence="2" type="ORF">Ciccas_003448</name>
</gene>
<accession>A0ABD2QEC1</accession>
<keyword evidence="3" id="KW-1185">Reference proteome</keyword>
<evidence type="ECO:0000313" key="3">
    <source>
        <dbReference type="Proteomes" id="UP001626550"/>
    </source>
</evidence>
<protein>
    <submittedName>
        <fullName evidence="2">Uncharacterized protein</fullName>
    </submittedName>
</protein>
<dbReference type="Proteomes" id="UP001626550">
    <property type="component" value="Unassembled WGS sequence"/>
</dbReference>
<comment type="caution">
    <text evidence="2">The sequence shown here is derived from an EMBL/GenBank/DDBJ whole genome shotgun (WGS) entry which is preliminary data.</text>
</comment>
<reference evidence="2 3" key="1">
    <citation type="submission" date="2024-11" db="EMBL/GenBank/DDBJ databases">
        <title>Adaptive evolution of stress response genes in parasites aligns with host niche diversity.</title>
        <authorList>
            <person name="Hahn C."/>
            <person name="Resl P."/>
        </authorList>
    </citation>
    <scope>NUCLEOTIDE SEQUENCE [LARGE SCALE GENOMIC DNA]</scope>
    <source>
        <strain evidence="2">EGGRZ-B1_66</strain>
        <tissue evidence="2">Body</tissue>
    </source>
</reference>
<proteinExistence type="predicted"/>